<evidence type="ECO:0000313" key="1">
    <source>
        <dbReference type="EMBL" id="PWK27417.1"/>
    </source>
</evidence>
<organism evidence="1 2">
    <name type="scientific">Arcicella aurantiaca</name>
    <dbReference type="NCBI Taxonomy" id="591202"/>
    <lineage>
        <taxon>Bacteria</taxon>
        <taxon>Pseudomonadati</taxon>
        <taxon>Bacteroidota</taxon>
        <taxon>Cytophagia</taxon>
        <taxon>Cytophagales</taxon>
        <taxon>Flectobacillaceae</taxon>
        <taxon>Arcicella</taxon>
    </lineage>
</organism>
<accession>A0A316EBB6</accession>
<dbReference type="OrthoDB" id="894055at2"/>
<dbReference type="AlphaFoldDB" id="A0A316EBB6"/>
<dbReference type="EMBL" id="QGGO01000007">
    <property type="protein sequence ID" value="PWK27417.1"/>
    <property type="molecule type" value="Genomic_DNA"/>
</dbReference>
<evidence type="ECO:0000313" key="2">
    <source>
        <dbReference type="Proteomes" id="UP000245489"/>
    </source>
</evidence>
<gene>
    <name evidence="1" type="ORF">LV89_01730</name>
</gene>
<name>A0A316EBB6_9BACT</name>
<reference evidence="1 2" key="1">
    <citation type="submission" date="2018-05" db="EMBL/GenBank/DDBJ databases">
        <title>Genomic Encyclopedia of Archaeal and Bacterial Type Strains, Phase II (KMG-II): from individual species to whole genera.</title>
        <authorList>
            <person name="Goeker M."/>
        </authorList>
    </citation>
    <scope>NUCLEOTIDE SEQUENCE [LARGE SCALE GENOMIC DNA]</scope>
    <source>
        <strain evidence="1 2">DSM 22214</strain>
    </source>
</reference>
<protein>
    <submittedName>
        <fullName evidence="1">Uncharacterized protein</fullName>
    </submittedName>
</protein>
<proteinExistence type="predicted"/>
<comment type="caution">
    <text evidence="1">The sequence shown here is derived from an EMBL/GenBank/DDBJ whole genome shotgun (WGS) entry which is preliminary data.</text>
</comment>
<keyword evidence="2" id="KW-1185">Reference proteome</keyword>
<dbReference type="Proteomes" id="UP000245489">
    <property type="component" value="Unassembled WGS sequence"/>
</dbReference>
<sequence length="130" mass="15120">MNLFLYLQITDSPEEIKFSNPIIASLKEHQKELMIHDFDNHSDILNLSYINKLLNDSDSTLIFIDTNFNSNFSKLMPFFTNLLDNPENIKIILRGNNPSLEKMISILPHSKIPENTYGLEQIVQFFAKIF</sequence>
<dbReference type="RefSeq" id="WP_109742489.1">
    <property type="nucleotide sequence ID" value="NZ_QGGO01000007.1"/>
</dbReference>